<dbReference type="OrthoDB" id="7818297at2759"/>
<reference evidence="2" key="3">
    <citation type="submission" date="2015-11" db="EMBL/GenBank/DDBJ databases">
        <authorList>
            <consortium name="FlyBase"/>
        </authorList>
    </citation>
    <scope>NUCLEOTIDE SEQUENCE</scope>
    <source>
        <strain evidence="2">TSC#14021-0224.01</strain>
    </source>
</reference>
<evidence type="ECO:0000256" key="1">
    <source>
        <dbReference type="SAM" id="Phobius"/>
    </source>
</evidence>
<protein>
    <submittedName>
        <fullName evidence="2">Uncharacterized protein, isoform A</fullName>
    </submittedName>
    <submittedName>
        <fullName evidence="3">Uncharacterized protein, isoform B</fullName>
    </submittedName>
</protein>
<accession>A0A0Q5WB21</accession>
<proteinExistence type="predicted"/>
<keyword evidence="4" id="KW-1185">Reference proteome</keyword>
<keyword evidence="1" id="KW-0472">Membrane</keyword>
<organism evidence="2 4">
    <name type="scientific">Drosophila erecta</name>
    <name type="common">Fruit fly</name>
    <dbReference type="NCBI Taxonomy" id="7220"/>
    <lineage>
        <taxon>Eukaryota</taxon>
        <taxon>Metazoa</taxon>
        <taxon>Ecdysozoa</taxon>
        <taxon>Arthropoda</taxon>
        <taxon>Hexapoda</taxon>
        <taxon>Insecta</taxon>
        <taxon>Pterygota</taxon>
        <taxon>Neoptera</taxon>
        <taxon>Endopterygota</taxon>
        <taxon>Diptera</taxon>
        <taxon>Brachycera</taxon>
        <taxon>Muscomorpha</taxon>
        <taxon>Ephydroidea</taxon>
        <taxon>Drosophilidae</taxon>
        <taxon>Drosophila</taxon>
        <taxon>Sophophora</taxon>
    </lineage>
</organism>
<sequence length="74" mass="8167">MSFINGLKSFATTTVGLMAIGVGSTVLIYTTHRLVIKPHLLEKRRLDAEACAEYLFQQEGHSQIGQSKPKQSGY</sequence>
<keyword evidence="1" id="KW-0812">Transmembrane</keyword>
<dbReference type="EMBL" id="CH954177">
    <property type="protein sequence ID" value="KQS70631.1"/>
    <property type="molecule type" value="Genomic_DNA"/>
</dbReference>
<dbReference type="AlphaFoldDB" id="A0A0Q5WB21"/>
<reference evidence="2 4" key="1">
    <citation type="journal article" date="2007" name="Nature">
        <title>Evolution of genes and genomes on the Drosophila phylogeny.</title>
        <authorList>
            <consortium name="Drosophila 12 Genomes Consortium"/>
            <person name="Clark A.G."/>
            <person name="Eisen M.B."/>
            <person name="Smith D.R."/>
            <person name="Bergman C.M."/>
            <person name="Oliver B."/>
            <person name="Markow T.A."/>
            <person name="Kaufman T.C."/>
            <person name="Kellis M."/>
            <person name="Gelbart W."/>
            <person name="Iyer V.N."/>
            <person name="Pollard D.A."/>
            <person name="Sackton T.B."/>
            <person name="Larracuente A.M."/>
            <person name="Singh N.D."/>
            <person name="Abad J.P."/>
            <person name="Abt D.N."/>
            <person name="Adryan B."/>
            <person name="Aguade M."/>
            <person name="Akashi H."/>
            <person name="Anderson W.W."/>
            <person name="Aquadro C.F."/>
            <person name="Ardell D.H."/>
            <person name="Arguello R."/>
            <person name="Artieri C.G."/>
            <person name="Barbash D.A."/>
            <person name="Barker D."/>
            <person name="Barsanti P."/>
            <person name="Batterham P."/>
            <person name="Batzoglou S."/>
            <person name="Begun D."/>
            <person name="Bhutkar A."/>
            <person name="Blanco E."/>
            <person name="Bosak S.A."/>
            <person name="Bradley R.K."/>
            <person name="Brand A.D."/>
            <person name="Brent M.R."/>
            <person name="Brooks A.N."/>
            <person name="Brown R.H."/>
            <person name="Butlin R.K."/>
            <person name="Caggese C."/>
            <person name="Calvi B.R."/>
            <person name="Bernardo de Carvalho A."/>
            <person name="Caspi A."/>
            <person name="Castrezana S."/>
            <person name="Celniker S.E."/>
            <person name="Chang J.L."/>
            <person name="Chapple C."/>
            <person name="Chatterji S."/>
            <person name="Chinwalla A."/>
            <person name="Civetta A."/>
            <person name="Clifton S.W."/>
            <person name="Comeron J.M."/>
            <person name="Costello J.C."/>
            <person name="Coyne J.A."/>
            <person name="Daub J."/>
            <person name="David R.G."/>
            <person name="Delcher A.L."/>
            <person name="Delehaunty K."/>
            <person name="Do C.B."/>
            <person name="Ebling H."/>
            <person name="Edwards K."/>
            <person name="Eickbush T."/>
            <person name="Evans J.D."/>
            <person name="Filipski A."/>
            <person name="Findeiss S."/>
            <person name="Freyhult E."/>
            <person name="Fulton L."/>
            <person name="Fulton R."/>
            <person name="Garcia A.C."/>
            <person name="Gardiner A."/>
            <person name="Garfield D.A."/>
            <person name="Garvin B.E."/>
            <person name="Gibson G."/>
            <person name="Gilbert D."/>
            <person name="Gnerre S."/>
            <person name="Godfrey J."/>
            <person name="Good R."/>
            <person name="Gotea V."/>
            <person name="Gravely B."/>
            <person name="Greenberg A.J."/>
            <person name="Griffiths-Jones S."/>
            <person name="Gross S."/>
            <person name="Guigo R."/>
            <person name="Gustafson E.A."/>
            <person name="Haerty W."/>
            <person name="Hahn M.W."/>
            <person name="Halligan D.L."/>
            <person name="Halpern A.L."/>
            <person name="Halter G.M."/>
            <person name="Han M.V."/>
            <person name="Heger A."/>
            <person name="Hillier L."/>
            <person name="Hinrichs A.S."/>
            <person name="Holmes I."/>
            <person name="Hoskins R.A."/>
            <person name="Hubisz M.J."/>
            <person name="Hultmark D."/>
            <person name="Huntley M.A."/>
            <person name="Jaffe D.B."/>
            <person name="Jagadeeshan S."/>
            <person name="Jeck W.R."/>
            <person name="Johnson J."/>
            <person name="Jones C.D."/>
            <person name="Jordan W.C."/>
            <person name="Karpen G.H."/>
            <person name="Kataoka E."/>
            <person name="Keightley P.D."/>
            <person name="Kheradpour P."/>
            <person name="Kirkness E.F."/>
            <person name="Koerich L.B."/>
            <person name="Kristiansen K."/>
            <person name="Kudrna D."/>
            <person name="Kulathinal R.J."/>
            <person name="Kumar S."/>
            <person name="Kwok R."/>
            <person name="Lander E."/>
            <person name="Langley C.H."/>
            <person name="Lapoint R."/>
            <person name="Lazzaro B.P."/>
            <person name="Lee S.J."/>
            <person name="Levesque L."/>
            <person name="Li R."/>
            <person name="Lin C.F."/>
            <person name="Lin M.F."/>
            <person name="Lindblad-Toh K."/>
            <person name="Llopart A."/>
            <person name="Long M."/>
            <person name="Low L."/>
            <person name="Lozovsky E."/>
            <person name="Lu J."/>
            <person name="Luo M."/>
            <person name="Machado C.A."/>
            <person name="Makalowski W."/>
            <person name="Marzo M."/>
            <person name="Matsuda M."/>
            <person name="Matzkin L."/>
            <person name="McAllister B."/>
            <person name="McBride C.S."/>
            <person name="McKernan B."/>
            <person name="McKernan K."/>
            <person name="Mendez-Lago M."/>
            <person name="Minx P."/>
            <person name="Mollenhauer M.U."/>
            <person name="Montooth K."/>
            <person name="Mount S.M."/>
            <person name="Mu X."/>
            <person name="Myers E."/>
            <person name="Negre B."/>
            <person name="Newfeld S."/>
            <person name="Nielsen R."/>
            <person name="Noor M.A."/>
            <person name="O'Grady P."/>
            <person name="Pachter L."/>
            <person name="Papaceit M."/>
            <person name="Parisi M.J."/>
            <person name="Parisi M."/>
            <person name="Parts L."/>
            <person name="Pedersen J.S."/>
            <person name="Pesole G."/>
            <person name="Phillippy A.M."/>
            <person name="Ponting C.P."/>
            <person name="Pop M."/>
            <person name="Porcelli D."/>
            <person name="Powell J.R."/>
            <person name="Prohaska S."/>
            <person name="Pruitt K."/>
            <person name="Puig M."/>
            <person name="Quesneville H."/>
            <person name="Ram K.R."/>
            <person name="Rand D."/>
            <person name="Rasmussen M.D."/>
            <person name="Reed L.K."/>
            <person name="Reenan R."/>
            <person name="Reily A."/>
            <person name="Remington K.A."/>
            <person name="Rieger T.T."/>
            <person name="Ritchie M.G."/>
            <person name="Robin C."/>
            <person name="Rogers Y.H."/>
            <person name="Rohde C."/>
            <person name="Rozas J."/>
            <person name="Rubenfield M.J."/>
            <person name="Ruiz A."/>
            <person name="Russo S."/>
            <person name="Salzberg S.L."/>
            <person name="Sanchez-Gracia A."/>
            <person name="Saranga D.J."/>
            <person name="Sato H."/>
            <person name="Schaeffer S.W."/>
            <person name="Schatz M.C."/>
            <person name="Schlenke T."/>
            <person name="Schwartz R."/>
            <person name="Segarra C."/>
            <person name="Singh R.S."/>
            <person name="Sirot L."/>
            <person name="Sirota M."/>
            <person name="Sisneros N.B."/>
            <person name="Smith C.D."/>
            <person name="Smith T.F."/>
            <person name="Spieth J."/>
            <person name="Stage D.E."/>
            <person name="Stark A."/>
            <person name="Stephan W."/>
            <person name="Strausberg R.L."/>
            <person name="Strempel S."/>
            <person name="Sturgill D."/>
            <person name="Sutton G."/>
            <person name="Sutton G.G."/>
            <person name="Tao W."/>
            <person name="Teichmann S."/>
            <person name="Tobari Y.N."/>
            <person name="Tomimura Y."/>
            <person name="Tsolas J.M."/>
            <person name="Valente V.L."/>
            <person name="Venter E."/>
            <person name="Venter J.C."/>
            <person name="Vicario S."/>
            <person name="Vieira F.G."/>
            <person name="Vilella A.J."/>
            <person name="Villasante A."/>
            <person name="Walenz B."/>
            <person name="Wang J."/>
            <person name="Wasserman M."/>
            <person name="Watts T."/>
            <person name="Wilson D."/>
            <person name="Wilson R.K."/>
            <person name="Wing R.A."/>
            <person name="Wolfner M.F."/>
            <person name="Wong A."/>
            <person name="Wong G.K."/>
            <person name="Wu C.I."/>
            <person name="Wu G."/>
            <person name="Yamamoto D."/>
            <person name="Yang H.P."/>
            <person name="Yang S.P."/>
            <person name="Yorke J.A."/>
            <person name="Yoshida K."/>
            <person name="Zdobnov E."/>
            <person name="Zhang P."/>
            <person name="Zhang Y."/>
            <person name="Zimin A.V."/>
            <person name="Baldwin J."/>
            <person name="Abdouelleil A."/>
            <person name="Abdulkadir J."/>
            <person name="Abebe A."/>
            <person name="Abera B."/>
            <person name="Abreu J."/>
            <person name="Acer S.C."/>
            <person name="Aftuck L."/>
            <person name="Alexander A."/>
            <person name="An P."/>
            <person name="Anderson E."/>
            <person name="Anderson S."/>
            <person name="Arachi H."/>
            <person name="Azer M."/>
            <person name="Bachantsang P."/>
            <person name="Barry A."/>
            <person name="Bayul T."/>
            <person name="Berlin A."/>
            <person name="Bessette D."/>
            <person name="Bloom T."/>
            <person name="Blye J."/>
            <person name="Boguslavskiy L."/>
            <person name="Bonnet C."/>
            <person name="Boukhgalter B."/>
            <person name="Bourzgui I."/>
            <person name="Brown A."/>
            <person name="Cahill P."/>
            <person name="Channer S."/>
            <person name="Cheshatsang Y."/>
            <person name="Chuda L."/>
            <person name="Citroen M."/>
            <person name="Collymore A."/>
            <person name="Cooke P."/>
            <person name="Costello M."/>
            <person name="D'Aco K."/>
            <person name="Daza R."/>
            <person name="De Haan G."/>
            <person name="DeGray S."/>
            <person name="DeMaso C."/>
            <person name="Dhargay N."/>
            <person name="Dooley K."/>
            <person name="Dooley E."/>
            <person name="Doricent M."/>
            <person name="Dorje P."/>
            <person name="Dorjee K."/>
            <person name="Dupes A."/>
            <person name="Elong R."/>
            <person name="Falk J."/>
            <person name="Farina A."/>
            <person name="Faro S."/>
            <person name="Ferguson D."/>
            <person name="Fisher S."/>
            <person name="Foley C.D."/>
            <person name="Franke A."/>
            <person name="Friedrich D."/>
            <person name="Gadbois L."/>
            <person name="Gearin G."/>
            <person name="Gearin C.R."/>
            <person name="Giannoukos G."/>
            <person name="Goode T."/>
            <person name="Graham J."/>
            <person name="Grandbois E."/>
            <person name="Grewal S."/>
            <person name="Gyaltsen K."/>
            <person name="Hafez N."/>
            <person name="Hagos B."/>
            <person name="Hall J."/>
            <person name="Henson C."/>
            <person name="Hollinger A."/>
            <person name="Honan T."/>
            <person name="Huard M.D."/>
            <person name="Hughes L."/>
            <person name="Hurhula B."/>
            <person name="Husby M.E."/>
            <person name="Kamat A."/>
            <person name="Kanga B."/>
            <person name="Kashin S."/>
            <person name="Khazanovich D."/>
            <person name="Kisner P."/>
            <person name="Lance K."/>
            <person name="Lara M."/>
            <person name="Lee W."/>
            <person name="Lennon N."/>
            <person name="Letendre F."/>
            <person name="LeVine R."/>
            <person name="Lipovsky A."/>
            <person name="Liu X."/>
            <person name="Liu J."/>
            <person name="Liu S."/>
            <person name="Lokyitsang T."/>
            <person name="Lokyitsang Y."/>
            <person name="Lubonja R."/>
            <person name="Lui A."/>
            <person name="MacDonald P."/>
            <person name="Magnisalis V."/>
            <person name="Maru K."/>
            <person name="Matthews C."/>
            <person name="McCusker W."/>
            <person name="McDonough S."/>
            <person name="Mehta T."/>
            <person name="Meldrim J."/>
            <person name="Meneus L."/>
            <person name="Mihai O."/>
            <person name="Mihalev A."/>
            <person name="Mihova T."/>
            <person name="Mittelman R."/>
            <person name="Mlenga V."/>
            <person name="Montmayeur A."/>
            <person name="Mulrain L."/>
            <person name="Navidi A."/>
            <person name="Naylor J."/>
            <person name="Negash T."/>
            <person name="Nguyen T."/>
            <person name="Nguyen N."/>
            <person name="Nicol R."/>
            <person name="Norbu C."/>
            <person name="Norbu N."/>
            <person name="Novod N."/>
            <person name="O'Neill B."/>
            <person name="Osman S."/>
            <person name="Markiewicz E."/>
            <person name="Oyono O.L."/>
            <person name="Patti C."/>
            <person name="Phunkhang P."/>
            <person name="Pierre F."/>
            <person name="Priest M."/>
            <person name="Raghuraman S."/>
            <person name="Rege F."/>
            <person name="Reyes R."/>
            <person name="Rise C."/>
            <person name="Rogov P."/>
            <person name="Ross K."/>
            <person name="Ryan E."/>
            <person name="Settipalli S."/>
            <person name="Shea T."/>
            <person name="Sherpa N."/>
            <person name="Shi L."/>
            <person name="Shih D."/>
            <person name="Sparrow T."/>
            <person name="Spaulding J."/>
            <person name="Stalker J."/>
            <person name="Stange-Thomann N."/>
            <person name="Stavropoulos S."/>
            <person name="Stone C."/>
            <person name="Strader C."/>
            <person name="Tesfaye S."/>
            <person name="Thomson T."/>
            <person name="Thoulutsang Y."/>
            <person name="Thoulutsang D."/>
            <person name="Topham K."/>
            <person name="Topping I."/>
            <person name="Tsamla T."/>
            <person name="Vassiliev H."/>
            <person name="Vo A."/>
            <person name="Wangchuk T."/>
            <person name="Wangdi T."/>
            <person name="Weiand M."/>
            <person name="Wilkinson J."/>
            <person name="Wilson A."/>
            <person name="Yadav S."/>
            <person name="Young G."/>
            <person name="Yu Q."/>
            <person name="Zembek L."/>
            <person name="Zhong D."/>
            <person name="Zimmer A."/>
            <person name="Zwirko Z."/>
            <person name="Jaffe D.B."/>
            <person name="Alvarez P."/>
            <person name="Brockman W."/>
            <person name="Butler J."/>
            <person name="Chin C."/>
            <person name="Gnerre S."/>
            <person name="Grabherr M."/>
            <person name="Kleber M."/>
            <person name="Mauceli E."/>
            <person name="MacCallum I."/>
        </authorList>
    </citation>
    <scope>NUCLEOTIDE SEQUENCE [LARGE SCALE GENOMIC DNA]</scope>
    <source>
        <strain evidence="2 4">TSC#14021-0224.01</strain>
    </source>
</reference>
<evidence type="ECO:0000313" key="3">
    <source>
        <dbReference type="EMBL" id="KQS70631.1"/>
    </source>
</evidence>
<evidence type="ECO:0000313" key="4">
    <source>
        <dbReference type="Proteomes" id="UP000008711"/>
    </source>
</evidence>
<keyword evidence="1" id="KW-1133">Transmembrane helix</keyword>
<feature type="transmembrane region" description="Helical" evidence="1">
    <location>
        <begin position="15"/>
        <end position="36"/>
    </location>
</feature>
<gene>
    <name evidence="2" type="primary">Dere\GG26287</name>
    <name evidence="2" type="ORF">Dere_GG26287</name>
</gene>
<reference evidence="2 4" key="2">
    <citation type="journal article" date="2008" name="Bioinformatics">
        <title>Assembly reconciliation.</title>
        <authorList>
            <person name="Zimin A.V."/>
            <person name="Smith D.R."/>
            <person name="Sutton G."/>
            <person name="Yorke J.A."/>
        </authorList>
    </citation>
    <scope>NUCLEOTIDE SEQUENCE [LARGE SCALE GENOMIC DNA]</scope>
    <source>
        <strain evidence="2 4">TSC#14021-0224.01</strain>
    </source>
</reference>
<dbReference type="KEGG" id="der:26526111"/>
<evidence type="ECO:0000313" key="2">
    <source>
        <dbReference type="EMBL" id="KQS70630.1"/>
    </source>
</evidence>
<dbReference type="EMBL" id="CH954177">
    <property type="protein sequence ID" value="KQS70630.1"/>
    <property type="molecule type" value="Genomic_DNA"/>
</dbReference>
<name>A0A0Q5WB21_DROER</name>
<dbReference type="Proteomes" id="UP000008711">
    <property type="component" value="Unassembled WGS sequence"/>
</dbReference>